<evidence type="ECO:0000313" key="1">
    <source>
        <dbReference type="EMBL" id="HCO25727.1"/>
    </source>
</evidence>
<dbReference type="GO" id="GO:0008237">
    <property type="term" value="F:metallopeptidase activity"/>
    <property type="evidence" value="ECO:0007669"/>
    <property type="project" value="InterPro"/>
</dbReference>
<reference evidence="1 2" key="1">
    <citation type="journal article" date="2018" name="Nat. Biotechnol.">
        <title>A standardized bacterial taxonomy based on genome phylogeny substantially revises the tree of life.</title>
        <authorList>
            <person name="Parks D.H."/>
            <person name="Chuvochina M."/>
            <person name="Waite D.W."/>
            <person name="Rinke C."/>
            <person name="Skarshewski A."/>
            <person name="Chaumeil P.A."/>
            <person name="Hugenholtz P."/>
        </authorList>
    </citation>
    <scope>NUCLEOTIDE SEQUENCE [LARGE SCALE GENOMIC DNA]</scope>
    <source>
        <strain evidence="1">UBA9375</strain>
    </source>
</reference>
<name>A0A3D3RCI0_9PLAN</name>
<feature type="non-terminal residue" evidence="1">
    <location>
        <position position="1"/>
    </location>
</feature>
<dbReference type="GO" id="GO:0000272">
    <property type="term" value="P:polysaccharide catabolic process"/>
    <property type="evidence" value="ECO:0007669"/>
    <property type="project" value="InterPro"/>
</dbReference>
<dbReference type="Gene3D" id="2.60.120.380">
    <property type="match status" value="1"/>
</dbReference>
<dbReference type="Proteomes" id="UP000263642">
    <property type="component" value="Unassembled WGS sequence"/>
</dbReference>
<dbReference type="PROSITE" id="PS00018">
    <property type="entry name" value="EF_HAND_1"/>
    <property type="match status" value="2"/>
</dbReference>
<dbReference type="InterPro" id="IPR018247">
    <property type="entry name" value="EF_Hand_1_Ca_BS"/>
</dbReference>
<evidence type="ECO:0000313" key="2">
    <source>
        <dbReference type="Proteomes" id="UP000263642"/>
    </source>
</evidence>
<dbReference type="InterPro" id="IPR036439">
    <property type="entry name" value="Dockerin_dom_sf"/>
</dbReference>
<proteinExistence type="predicted"/>
<dbReference type="InterPro" id="IPR024079">
    <property type="entry name" value="MetalloPept_cat_dom_sf"/>
</dbReference>
<accession>A0A3D3RCI0</accession>
<dbReference type="SUPFAM" id="SSF63446">
    <property type="entry name" value="Type I dockerin domain"/>
    <property type="match status" value="1"/>
</dbReference>
<gene>
    <name evidence="1" type="ORF">DIT97_22890</name>
</gene>
<comment type="caution">
    <text evidence="1">The sequence shown here is derived from an EMBL/GenBank/DDBJ whole genome shotgun (WGS) entry which is preliminary data.</text>
</comment>
<organism evidence="1 2">
    <name type="scientific">Gimesia maris</name>
    <dbReference type="NCBI Taxonomy" id="122"/>
    <lineage>
        <taxon>Bacteria</taxon>
        <taxon>Pseudomonadati</taxon>
        <taxon>Planctomycetota</taxon>
        <taxon>Planctomycetia</taxon>
        <taxon>Planctomycetales</taxon>
        <taxon>Planctomycetaceae</taxon>
        <taxon>Gimesia</taxon>
    </lineage>
</organism>
<sequence>VNGLQDLNYTLYLSDYILDLNGQKTPLDSTDNLITVRIVDTTVSTTNPNFAVFTIFDSSLADDNPTLDLTAETLSGTWASGEGLSSSLIDKLYNGELAVQVIQGAGGPANTTKLSGNNISVSPQVEDVTNLPFSVTKVLQGTEYVVEIWVSEQLAQVLAGQTTETSNLTSMIVDLLWDVEDASYLEHRFNVDTSIFGLNTLIEPGDIDAVGGKLNNINGSTFLPGLLPNGFGRLGYAVFYADNLTADGDPVDFTIDPTDLISGADGIVRGMNIDSSQISIINTSVDQVTPSEFFIQTDQSNLTVSGTITVDGQEITLLPQSGTLNSTSLSGRLNVVIDDVDNPGSIRLIDSFVEVNPSGLARPDRDGTESYTAFDLADFGLVGDQEILNVFGPFSGELSLAIRDAIAQVFTSWQSLDESGYFDISEDWILDNGVLDSLVYVNEFDDSTIESEATDGETLSFIDKVTDFPAGVPDWSHARLSGNATDGFELLIPISRRLEFTTQDGYEVVLDLVGSVTAFLDLDLVNTDEAGDILDSAFETELDSAVPETKVYQGIIGNNLTLNDPFNDVDMYQVYLQEGDTVRVDVDASQYRTFLDSVLRLFDADGNQLAISELDAAPDEYIFDPSIFYDSYLSYTVGAGESGYYYIGVSSYANDTYDPEQTETTNPNVFESEVGSYDLTISVGNISVNPLHGTQSVDANTTLDEGTTVDLIVVREQTELNVFGQTEGLPDSDTWIDEWSSFWVEVYVETADAKGITDATVDLNYNTNFFTATAIEFGSAFNASGQAVIDDATGVVSGLSGSGAYERSGSGDKTLLARVKFESLVQDDVSIDFEDKFIGPHALGLSLSNVSVNLAHDTGTTLIVGDAPETDLWAIAYDVNDDDKINYRDLIILASTYGQNVLDTDSPYVWALDADKSGRVDYRDLNYFASNYGVHKGGDKDVVYPSNFLQRWYGKTTDITGDSSVDQVMDEALAIWQDALGLDEAPDIQLVITNLGGTQLGEGQITGVDSEGRPVSGIVTLDDDAAGLGWYSGLDSTVFSSSELEGGVAFTADANSDAAGHYDLLTVLLHEIGHVLGFTKTYAPFESFVQAGVGETLTFVGSGFEATLTDDGLHLDDTVHAGDVMNATLDPGVRKLPSILDALILQSAHEAAASGSFEVLVGVNAPLMANLPLVAEPSVTPVTENENSLVTVIAPLDELSPVVFDVTSSLQAGDEPVQHAWNQVINNLLQSQGLDQSDLDLTVLEGLSEELSNDLRFNGLSIVAGEKIDLSDLVDLESGDLDLAGLSEEIDADFDDVFSDWAGPIL</sequence>
<dbReference type="Gene3D" id="1.10.1330.10">
    <property type="entry name" value="Dockerin domain"/>
    <property type="match status" value="1"/>
</dbReference>
<dbReference type="Gene3D" id="3.40.390.10">
    <property type="entry name" value="Collagenase (Catalytic Domain)"/>
    <property type="match status" value="1"/>
</dbReference>
<dbReference type="SUPFAM" id="SSF55486">
    <property type="entry name" value="Metalloproteases ('zincins'), catalytic domain"/>
    <property type="match status" value="1"/>
</dbReference>
<protein>
    <submittedName>
        <fullName evidence="1">Uncharacterized protein</fullName>
    </submittedName>
</protein>
<dbReference type="EMBL" id="DQAY01000134">
    <property type="protein sequence ID" value="HCO25727.1"/>
    <property type="molecule type" value="Genomic_DNA"/>
</dbReference>